<evidence type="ECO:0000313" key="5">
    <source>
        <dbReference type="Proteomes" id="UP000467841"/>
    </source>
</evidence>
<dbReference type="InterPro" id="IPR025724">
    <property type="entry name" value="GAG-pre-integrase_dom"/>
</dbReference>
<keyword evidence="1" id="KW-0064">Aspartyl protease</keyword>
<evidence type="ECO:0000256" key="1">
    <source>
        <dbReference type="ARBA" id="ARBA00022750"/>
    </source>
</evidence>
<sequence>MAEAQDPFPFPSNLHVTSSVTIKLNDSNYLLWKTQFESLLRSQKLLGFVTGQTPPPPATVLITVNNEQVHQPNPVFEAWQCTDQLILSWLFGTLTEEVLGYVHALSTSHEVWMALADNFNKSSVAREFDLRRRLQQLSIKGSNFLTYNREFRSICDQLSSIGKPVDESMKIFTFLNGLGREYDPISTVIQSSMSRFPPPTFNDVVSDVSGFDHRLQSYDVSTDVSPHMAFQTQRFGPSQRGRGGSYSRFGNSRGRGSGFSTRGRGFTQQVNQSGTQSNELPVCQICGRKGHVALRCWNRFDVSYQSQDVPQALAAIHTSDNSGREWFPDSGASAHITSTTTQLKDAEPYSGSETVMVAHGAYLPITHVGSTVLNTTTGSIPLNDVLVCPTMQKSLLSVSKLCEDYPCGVFFDANIVYVIDLQSQKVVTKGPRRDGLYVLESPEFVAFYSNRQCAASDMVWHRRLGHANFQILQLLQGSKAISVNKSMTVSVCEHCQMGKSTQLPFSSSEPSVLEPHARIHCDLWGPSPVVSVQGFKYYVVFVDNYSRYSWLFPLKMKSDFVDVFIAFQKQVENQFGKKIKTFQSDGGGEFVNTRFRNHLQQHGITHLLSCPATPQQNGISERKHRHLTELSLSMLYTSKTPLKFWVEAYYSANYISNLLPSPSLNNKSPHELIFNKVPSYISGFLDRHVIPAFDLMVNTNLSPGRVYISRHVIFDELCFPFSDRYKEFTTRHTTGLLHAWQSTESSVSLPCELPTIPRQVVEYPQQEHNSTPPSPNHENDSPIPSVSESPQESPEVIRAAHDEPMLRPVHTEASAPTARTHPMTTRSRAGIRKLNPRYALAASKTIPSLPKSVAEALNHPGWRQAMLEELETIYQSHTWDLVEATEAMNILGSRWVFTVKLKADGSLDRLRARLVAKGFDQEEGVDFTETYSPIVRTSTIRVVLSVAAAKGWDITQLDVKNAFLHGDLNEEVFMLQPPGFEDITKPNHVCSLKKAIYGLKQAPRAWFEKFSNFLLEFGFICSKADPSLFIYHHNGDTMVLLLYVDDILLTGSNPALFRSLISNLSSQFAMKDLGDLHYFLGIQVHNYSHGLFLLQENYIEEILQLANMSMCNPTHTPLPLRLDQTFKDTKPFPEPSYFRSLAGKLQYLTITRPDIQFAVNFICQRMHSPTESDFTLLKRVLRYLRGTSAMGLHISKTSDLSLLSYSDSDWAGCKDTRRSTTGFCVLLGSNVISWSAKRQPTVSRSSTEAEYRALATTASELAWISAVLCDLRVPQHQPAVLRCDNLSAVHLSANPVLHNRSKHIDVDYHYVRERVALGLLEIQYISAAYQLADIFTKSLPRRVFQDLRSKLNVGVSPTFSLRGDESISSNEKRINVGLSNNTISQSPSDLRSPCLQQQKDLDKHESLLQHTKTERAGAEIVLHNQYNSLLSL</sequence>
<name>A0A6D2I9S3_9BRAS</name>
<feature type="compositionally biased region" description="Low complexity" evidence="2">
    <location>
        <begin position="781"/>
        <end position="795"/>
    </location>
</feature>
<dbReference type="PANTHER" id="PTHR11439:SF524">
    <property type="entry name" value="RNA-DIRECTED DNA POLYMERASE, PROTEIN KINASE RLK-PELLE-DLSV FAMILY"/>
    <property type="match status" value="1"/>
</dbReference>
<gene>
    <name evidence="4" type="ORF">MERR_LOCUS12195</name>
</gene>
<dbReference type="PROSITE" id="PS50994">
    <property type="entry name" value="INTEGRASE"/>
    <property type="match status" value="1"/>
</dbReference>
<reference evidence="4" key="1">
    <citation type="submission" date="2020-01" db="EMBL/GenBank/DDBJ databases">
        <authorList>
            <person name="Mishra B."/>
        </authorList>
    </citation>
    <scope>NUCLEOTIDE SEQUENCE [LARGE SCALE GENOMIC DNA]</scope>
</reference>
<dbReference type="Pfam" id="PF00665">
    <property type="entry name" value="rve"/>
    <property type="match status" value="1"/>
</dbReference>
<dbReference type="InterPro" id="IPR001584">
    <property type="entry name" value="Integrase_cat-core"/>
</dbReference>
<dbReference type="GO" id="GO:0004190">
    <property type="term" value="F:aspartic-type endopeptidase activity"/>
    <property type="evidence" value="ECO:0007669"/>
    <property type="project" value="UniProtKB-KW"/>
</dbReference>
<dbReference type="Proteomes" id="UP000467841">
    <property type="component" value="Unassembled WGS sequence"/>
</dbReference>
<dbReference type="SUPFAM" id="SSF56672">
    <property type="entry name" value="DNA/RNA polymerases"/>
    <property type="match status" value="1"/>
</dbReference>
<dbReference type="Pfam" id="PF22936">
    <property type="entry name" value="Pol_BBD"/>
    <property type="match status" value="1"/>
</dbReference>
<protein>
    <recommendedName>
        <fullName evidence="3">Integrase catalytic domain-containing protein</fullName>
    </recommendedName>
</protein>
<dbReference type="CDD" id="cd09272">
    <property type="entry name" value="RNase_HI_RT_Ty1"/>
    <property type="match status" value="1"/>
</dbReference>
<evidence type="ECO:0000259" key="3">
    <source>
        <dbReference type="PROSITE" id="PS50994"/>
    </source>
</evidence>
<keyword evidence="1" id="KW-0378">Hydrolase</keyword>
<dbReference type="Pfam" id="PF13976">
    <property type="entry name" value="gag_pre-integrs"/>
    <property type="match status" value="1"/>
</dbReference>
<dbReference type="Gene3D" id="3.30.420.10">
    <property type="entry name" value="Ribonuclease H-like superfamily/Ribonuclease H"/>
    <property type="match status" value="1"/>
</dbReference>
<proteinExistence type="predicted"/>
<dbReference type="InterPro" id="IPR036397">
    <property type="entry name" value="RNaseH_sf"/>
</dbReference>
<evidence type="ECO:0000313" key="4">
    <source>
        <dbReference type="EMBL" id="CAA7024960.1"/>
    </source>
</evidence>
<keyword evidence="1" id="KW-0645">Protease</keyword>
<dbReference type="SUPFAM" id="SSF53098">
    <property type="entry name" value="Ribonuclease H-like"/>
    <property type="match status" value="1"/>
</dbReference>
<feature type="compositionally biased region" description="Low complexity" evidence="2">
    <location>
        <begin position="236"/>
        <end position="263"/>
    </location>
</feature>
<organism evidence="4 5">
    <name type="scientific">Microthlaspi erraticum</name>
    <dbReference type="NCBI Taxonomy" id="1685480"/>
    <lineage>
        <taxon>Eukaryota</taxon>
        <taxon>Viridiplantae</taxon>
        <taxon>Streptophyta</taxon>
        <taxon>Embryophyta</taxon>
        <taxon>Tracheophyta</taxon>
        <taxon>Spermatophyta</taxon>
        <taxon>Magnoliopsida</taxon>
        <taxon>eudicotyledons</taxon>
        <taxon>Gunneridae</taxon>
        <taxon>Pentapetalae</taxon>
        <taxon>rosids</taxon>
        <taxon>malvids</taxon>
        <taxon>Brassicales</taxon>
        <taxon>Brassicaceae</taxon>
        <taxon>Coluteocarpeae</taxon>
        <taxon>Microthlaspi</taxon>
    </lineage>
</organism>
<feature type="domain" description="Integrase catalytic" evidence="3">
    <location>
        <begin position="511"/>
        <end position="677"/>
    </location>
</feature>
<dbReference type="InterPro" id="IPR054722">
    <property type="entry name" value="PolX-like_BBD"/>
</dbReference>
<evidence type="ECO:0000256" key="2">
    <source>
        <dbReference type="SAM" id="MobiDB-lite"/>
    </source>
</evidence>
<dbReference type="OrthoDB" id="1737296at2759"/>
<comment type="caution">
    <text evidence="4">The sequence shown here is derived from an EMBL/GenBank/DDBJ whole genome shotgun (WGS) entry which is preliminary data.</text>
</comment>
<dbReference type="EMBL" id="CACVBM020000954">
    <property type="protein sequence ID" value="CAA7024960.1"/>
    <property type="molecule type" value="Genomic_DNA"/>
</dbReference>
<dbReference type="Pfam" id="PF14223">
    <property type="entry name" value="Retrotran_gag_2"/>
    <property type="match status" value="1"/>
</dbReference>
<dbReference type="PANTHER" id="PTHR11439">
    <property type="entry name" value="GAG-POL-RELATED RETROTRANSPOSON"/>
    <property type="match status" value="1"/>
</dbReference>
<feature type="region of interest" description="Disordered" evidence="2">
    <location>
        <begin position="764"/>
        <end position="795"/>
    </location>
</feature>
<keyword evidence="5" id="KW-1185">Reference proteome</keyword>
<dbReference type="Pfam" id="PF07727">
    <property type="entry name" value="RVT_2"/>
    <property type="match status" value="1"/>
</dbReference>
<feature type="region of interest" description="Disordered" evidence="2">
    <location>
        <begin position="234"/>
        <end position="263"/>
    </location>
</feature>
<dbReference type="InterPro" id="IPR043502">
    <property type="entry name" value="DNA/RNA_pol_sf"/>
</dbReference>
<dbReference type="GO" id="GO:0003676">
    <property type="term" value="F:nucleic acid binding"/>
    <property type="evidence" value="ECO:0007669"/>
    <property type="project" value="InterPro"/>
</dbReference>
<dbReference type="InterPro" id="IPR013103">
    <property type="entry name" value="RVT_2"/>
</dbReference>
<dbReference type="GO" id="GO:0015074">
    <property type="term" value="P:DNA integration"/>
    <property type="evidence" value="ECO:0007669"/>
    <property type="project" value="InterPro"/>
</dbReference>
<accession>A0A6D2I9S3</accession>
<dbReference type="InterPro" id="IPR012337">
    <property type="entry name" value="RNaseH-like_sf"/>
</dbReference>